<organism evidence="4 5">
    <name type="scientific">Streptomyces chiangmaiensis</name>
    <dbReference type="NCBI Taxonomy" id="766497"/>
    <lineage>
        <taxon>Bacteria</taxon>
        <taxon>Bacillati</taxon>
        <taxon>Actinomycetota</taxon>
        <taxon>Actinomycetes</taxon>
        <taxon>Kitasatosporales</taxon>
        <taxon>Streptomycetaceae</taxon>
        <taxon>Streptomyces</taxon>
    </lineage>
</organism>
<comment type="caution">
    <text evidence="4">The sequence shown here is derived from an EMBL/GenBank/DDBJ whole genome shotgun (WGS) entry which is preliminary data.</text>
</comment>
<comment type="subcellular location">
    <subcellularLocation>
        <location evidence="2">Gas vesicle</location>
    </subcellularLocation>
</comment>
<accession>A0ABU7FD44</accession>
<evidence type="ECO:0000313" key="4">
    <source>
        <dbReference type="EMBL" id="MED7821983.1"/>
    </source>
</evidence>
<reference evidence="4" key="1">
    <citation type="submission" date="2024-01" db="EMBL/GenBank/DDBJ databases">
        <title>First draft genome sequence data of TA4-1, the type strain of Gram-positive actinobacterium Streptomyces chiangmaiensis.</title>
        <authorList>
            <person name="Yasawong M."/>
            <person name="Nantapong N."/>
        </authorList>
    </citation>
    <scope>NUCLEOTIDE SEQUENCE</scope>
    <source>
        <strain evidence="4">TA4-1</strain>
    </source>
</reference>
<evidence type="ECO:0000313" key="5">
    <source>
        <dbReference type="Proteomes" id="UP001333996"/>
    </source>
</evidence>
<dbReference type="RefSeq" id="WP_329506314.1">
    <property type="nucleotide sequence ID" value="NZ_BAAAYZ010000095.1"/>
</dbReference>
<dbReference type="Proteomes" id="UP001333996">
    <property type="component" value="Unassembled WGS sequence"/>
</dbReference>
<evidence type="ECO:0000256" key="3">
    <source>
        <dbReference type="SAM" id="Coils"/>
    </source>
</evidence>
<evidence type="ECO:0000256" key="1">
    <source>
        <dbReference type="ARBA" id="ARBA00022987"/>
    </source>
</evidence>
<evidence type="ECO:0000256" key="2">
    <source>
        <dbReference type="ARBA" id="ARBA00035108"/>
    </source>
</evidence>
<name>A0ABU7FD44_9ACTN</name>
<dbReference type="InterPro" id="IPR000638">
    <property type="entry name" value="Gas-vesicle_GvpA-like"/>
</dbReference>
<keyword evidence="3" id="KW-0175">Coiled coil</keyword>
<feature type="coiled-coil region" evidence="3">
    <location>
        <begin position="23"/>
        <end position="50"/>
    </location>
</feature>
<proteinExistence type="predicted"/>
<dbReference type="EMBL" id="JAYWVC010000017">
    <property type="protein sequence ID" value="MED7821983.1"/>
    <property type="molecule type" value="Genomic_DNA"/>
</dbReference>
<protein>
    <submittedName>
        <fullName evidence="4">Gas vesicle protein GvpJ</fullName>
    </submittedName>
</protein>
<dbReference type="Pfam" id="PF00741">
    <property type="entry name" value="Gas_vesicle"/>
    <property type="match status" value="1"/>
</dbReference>
<keyword evidence="5" id="KW-1185">Reference proteome</keyword>
<gene>
    <name evidence="4" type="primary">gvpJ</name>
    <name evidence="4" type="ORF">VXC91_08310</name>
</gene>
<sequence length="52" mass="6002">MLDKGTVIVGDVRIHLLDIELLTVELRARLERLDADREAEELEAARHRKEPP</sequence>
<keyword evidence="1" id="KW-0304">Gas vesicle</keyword>